<keyword evidence="12 18" id="KW-0239">DNA-directed DNA polymerase</keyword>
<feature type="active site" description="Proton acceptor" evidence="15">
    <location>
        <position position="152"/>
    </location>
</feature>
<dbReference type="InterPro" id="IPR012337">
    <property type="entry name" value="RNaseH-like_sf"/>
</dbReference>
<comment type="caution">
    <text evidence="20">The sequence shown here is derived from an EMBL/GenBank/DDBJ whole genome shotgun (WGS) entry which is preliminary data.</text>
</comment>
<dbReference type="FunCoup" id="A0A3N0VES9">
    <property type="interactions" value="116"/>
</dbReference>
<dbReference type="NCBIfam" id="NF004316">
    <property type="entry name" value="PRK05711.1"/>
    <property type="match status" value="1"/>
</dbReference>
<comment type="function">
    <text evidence="18">DNA polymerase III is a complex, multichain enzyme responsible for most of the replicative synthesis in bacteria. The epsilon subunit contain the editing function and is a proofreading 3'-5' exonuclease.</text>
</comment>
<evidence type="ECO:0000259" key="19">
    <source>
        <dbReference type="SMART" id="SM00479"/>
    </source>
</evidence>
<feature type="binding site" evidence="16">
    <location>
        <position position="157"/>
    </location>
    <ligand>
        <name>substrate</name>
    </ligand>
</feature>
<evidence type="ECO:0000256" key="2">
    <source>
        <dbReference type="ARBA" id="ARBA00012417"/>
    </source>
</evidence>
<keyword evidence="6 18" id="KW-0235">DNA replication</keyword>
<dbReference type="FunFam" id="3.30.420.10:FF:000012">
    <property type="entry name" value="DNA polymerase III subunit epsilon"/>
    <property type="match status" value="1"/>
</dbReference>
<comment type="subunit">
    <text evidence="18">DNA polymerase III contains a core (composed of alpha, epsilon and theta chains) that associates with a tau subunit. This core dimerizes to form the POLIII' complex. PolIII' associates with the gamma complex (composed of gamma, delta, delta', psi and chi chains) and with the beta chain to form the complete DNA polymerase III complex.</text>
</comment>
<name>A0A3N0VES9_9GAMM</name>
<dbReference type="Pfam" id="PF00929">
    <property type="entry name" value="RNase_T"/>
    <property type="match status" value="1"/>
</dbReference>
<feature type="binding site" evidence="17">
    <location>
        <position position="9"/>
    </location>
    <ligand>
        <name>a divalent metal cation</name>
        <dbReference type="ChEBI" id="CHEBI:60240"/>
        <label>1</label>
        <note>catalytic</note>
    </ligand>
</feature>
<keyword evidence="21" id="KW-1185">Reference proteome</keyword>
<keyword evidence="9 18" id="KW-0378">Hydrolase</keyword>
<keyword evidence="7 18" id="KW-0540">Nuclease</keyword>
<dbReference type="SMART" id="SM00479">
    <property type="entry name" value="EXOIII"/>
    <property type="match status" value="1"/>
</dbReference>
<keyword evidence="10 18" id="KW-0269">Exonuclease</keyword>
<dbReference type="PANTHER" id="PTHR30231">
    <property type="entry name" value="DNA POLYMERASE III SUBUNIT EPSILON"/>
    <property type="match status" value="1"/>
</dbReference>
<dbReference type="GO" id="GO:0046872">
    <property type="term" value="F:metal ion binding"/>
    <property type="evidence" value="ECO:0007669"/>
    <property type="project" value="UniProtKB-KW"/>
</dbReference>
<feature type="binding site" evidence="17">
    <location>
        <position position="157"/>
    </location>
    <ligand>
        <name>a divalent metal cation</name>
        <dbReference type="ChEBI" id="CHEBI:60240"/>
        <label>1</label>
        <note>catalytic</note>
    </ligand>
</feature>
<evidence type="ECO:0000256" key="13">
    <source>
        <dbReference type="ARBA" id="ARBA00023211"/>
    </source>
</evidence>
<evidence type="ECO:0000256" key="6">
    <source>
        <dbReference type="ARBA" id="ARBA00022705"/>
    </source>
</evidence>
<dbReference type="InterPro" id="IPR013520">
    <property type="entry name" value="Ribonucl_H"/>
</dbReference>
<dbReference type="NCBIfam" id="TIGR01406">
    <property type="entry name" value="dnaQ_proteo"/>
    <property type="match status" value="1"/>
</dbReference>
<evidence type="ECO:0000256" key="10">
    <source>
        <dbReference type="ARBA" id="ARBA00022839"/>
    </source>
</evidence>
<dbReference type="EMBL" id="RJVO01000003">
    <property type="protein sequence ID" value="ROH91220.1"/>
    <property type="molecule type" value="Genomic_DNA"/>
</dbReference>
<dbReference type="GO" id="GO:0008408">
    <property type="term" value="F:3'-5' exonuclease activity"/>
    <property type="evidence" value="ECO:0007669"/>
    <property type="project" value="TreeGrafter"/>
</dbReference>
<dbReference type="GO" id="GO:0003887">
    <property type="term" value="F:DNA-directed DNA polymerase activity"/>
    <property type="evidence" value="ECO:0007669"/>
    <property type="project" value="UniProtKB-KW"/>
</dbReference>
<dbReference type="EC" id="2.7.7.7" evidence="2 18"/>
<evidence type="ECO:0000256" key="18">
    <source>
        <dbReference type="RuleBase" id="RU364087"/>
    </source>
</evidence>
<evidence type="ECO:0000256" key="12">
    <source>
        <dbReference type="ARBA" id="ARBA00022932"/>
    </source>
</evidence>
<reference evidence="20 21" key="1">
    <citation type="submission" date="2018-10" db="EMBL/GenBank/DDBJ databases">
        <authorList>
            <person name="Chen W.-M."/>
        </authorList>
    </citation>
    <scope>NUCLEOTIDE SEQUENCE [LARGE SCALE GENOMIC DNA]</scope>
    <source>
        <strain evidence="20 21">THS-13</strain>
    </source>
</reference>
<dbReference type="CDD" id="cd06131">
    <property type="entry name" value="DNA_pol_III_epsilon_Ecoli_like"/>
    <property type="match status" value="1"/>
</dbReference>
<keyword evidence="5 18" id="KW-0548">Nucleotidyltransferase</keyword>
<evidence type="ECO:0000256" key="9">
    <source>
        <dbReference type="ARBA" id="ARBA00022801"/>
    </source>
</evidence>
<dbReference type="AlphaFoldDB" id="A0A3N0VES9"/>
<evidence type="ECO:0000256" key="7">
    <source>
        <dbReference type="ARBA" id="ARBA00022722"/>
    </source>
</evidence>
<evidence type="ECO:0000256" key="16">
    <source>
        <dbReference type="PIRSR" id="PIRSR606309-2"/>
    </source>
</evidence>
<sequence length="242" mass="26676">MRQIVLDTETTGLEADQGHRIIEIGCLELINRRPSGNNYWKYLNPDREIDAGAVQVHGLTNAFLADKPRFHELARELWDYLSGAELIIHNAAFDVGFLNREFQRCGIETPLAEVCTVTDTVTMARKLHPGQKVNLDALCRRYGVDNSSREFHGALLDARLLSDVYLAMTGGQSRLVLDGPGDGGNQPRRSRLLEQLRVEAAALPLAVPRASEAELDAHLERLKGIAKKSGGNCLWAGELPAA</sequence>
<evidence type="ECO:0000256" key="4">
    <source>
        <dbReference type="ARBA" id="ARBA00022679"/>
    </source>
</evidence>
<keyword evidence="4 18" id="KW-0808">Transferase</keyword>
<comment type="catalytic activity">
    <reaction evidence="14 18">
        <text>DNA(n) + a 2'-deoxyribonucleoside 5'-triphosphate = DNA(n+1) + diphosphate</text>
        <dbReference type="Rhea" id="RHEA:22508"/>
        <dbReference type="Rhea" id="RHEA-COMP:17339"/>
        <dbReference type="Rhea" id="RHEA-COMP:17340"/>
        <dbReference type="ChEBI" id="CHEBI:33019"/>
        <dbReference type="ChEBI" id="CHEBI:61560"/>
        <dbReference type="ChEBI" id="CHEBI:173112"/>
        <dbReference type="EC" id="2.7.7.7"/>
    </reaction>
</comment>
<evidence type="ECO:0000256" key="15">
    <source>
        <dbReference type="PIRSR" id="PIRSR606309-1"/>
    </source>
</evidence>
<proteinExistence type="predicted"/>
<dbReference type="InterPro" id="IPR006054">
    <property type="entry name" value="DnaQ"/>
</dbReference>
<dbReference type="SUPFAM" id="SSF53098">
    <property type="entry name" value="Ribonuclease H-like"/>
    <property type="match status" value="1"/>
</dbReference>
<feature type="binding site" evidence="17">
    <location>
        <position position="7"/>
    </location>
    <ligand>
        <name>a divalent metal cation</name>
        <dbReference type="ChEBI" id="CHEBI:60240"/>
        <label>1</label>
        <note>catalytic</note>
    </ligand>
</feature>
<accession>A0A3N0VES9</accession>
<evidence type="ECO:0000256" key="11">
    <source>
        <dbReference type="ARBA" id="ARBA00022842"/>
    </source>
</evidence>
<dbReference type="InParanoid" id="A0A3N0VES9"/>
<evidence type="ECO:0000256" key="17">
    <source>
        <dbReference type="PIRSR" id="PIRSR606309-3"/>
    </source>
</evidence>
<feature type="binding site" evidence="16">
    <location>
        <position position="7"/>
    </location>
    <ligand>
        <name>substrate</name>
    </ligand>
</feature>
<protein>
    <recommendedName>
        <fullName evidence="3 18">DNA polymerase III subunit epsilon</fullName>
        <ecNumber evidence="2 18">2.7.7.7</ecNumber>
    </recommendedName>
</protein>
<feature type="domain" description="Exonuclease" evidence="19">
    <location>
        <begin position="2"/>
        <end position="174"/>
    </location>
</feature>
<dbReference type="GO" id="GO:0045004">
    <property type="term" value="P:DNA replication proofreading"/>
    <property type="evidence" value="ECO:0007669"/>
    <property type="project" value="TreeGrafter"/>
</dbReference>
<dbReference type="GO" id="GO:0005829">
    <property type="term" value="C:cytosol"/>
    <property type="evidence" value="ECO:0007669"/>
    <property type="project" value="TreeGrafter"/>
</dbReference>
<feature type="binding site" evidence="16">
    <location>
        <position position="9"/>
    </location>
    <ligand>
        <name>substrate</name>
    </ligand>
</feature>
<organism evidence="20 21">
    <name type="scientific">Stagnimonas aquatica</name>
    <dbReference type="NCBI Taxonomy" id="2689987"/>
    <lineage>
        <taxon>Bacteria</taxon>
        <taxon>Pseudomonadati</taxon>
        <taxon>Pseudomonadota</taxon>
        <taxon>Gammaproteobacteria</taxon>
        <taxon>Nevskiales</taxon>
        <taxon>Nevskiaceae</taxon>
        <taxon>Stagnimonas</taxon>
    </lineage>
</organism>
<dbReference type="Proteomes" id="UP000282106">
    <property type="component" value="Unassembled WGS sequence"/>
</dbReference>
<dbReference type="InterPro" id="IPR006309">
    <property type="entry name" value="DnaQ_proteo"/>
</dbReference>
<dbReference type="InterPro" id="IPR036397">
    <property type="entry name" value="RNaseH_sf"/>
</dbReference>
<comment type="cofactor">
    <cofactor evidence="1 18">
        <name>Mn(2+)</name>
        <dbReference type="ChEBI" id="CHEBI:29035"/>
    </cofactor>
</comment>
<evidence type="ECO:0000256" key="8">
    <source>
        <dbReference type="ARBA" id="ARBA00022723"/>
    </source>
</evidence>
<evidence type="ECO:0000256" key="5">
    <source>
        <dbReference type="ARBA" id="ARBA00022695"/>
    </source>
</evidence>
<comment type="cofactor">
    <cofactor evidence="17">
        <name>Mg(2+)</name>
        <dbReference type="ChEBI" id="CHEBI:18420"/>
    </cofactor>
    <cofactor evidence="17">
        <name>Mn(2+)</name>
        <dbReference type="ChEBI" id="CHEBI:29035"/>
    </cofactor>
    <text evidence="17">Binds 2 divalent metal cations. Magnesium or manganese.</text>
</comment>
<evidence type="ECO:0000313" key="21">
    <source>
        <dbReference type="Proteomes" id="UP000282106"/>
    </source>
</evidence>
<dbReference type="Gene3D" id="3.30.420.10">
    <property type="entry name" value="Ribonuclease H-like superfamily/Ribonuclease H"/>
    <property type="match status" value="1"/>
</dbReference>
<dbReference type="NCBIfam" id="TIGR00573">
    <property type="entry name" value="dnaq"/>
    <property type="match status" value="1"/>
</dbReference>
<keyword evidence="8 17" id="KW-0479">Metal-binding</keyword>
<keyword evidence="11 17" id="KW-0460">Magnesium</keyword>
<evidence type="ECO:0000256" key="14">
    <source>
        <dbReference type="ARBA" id="ARBA00049244"/>
    </source>
</evidence>
<dbReference type="GO" id="GO:0003677">
    <property type="term" value="F:DNA binding"/>
    <property type="evidence" value="ECO:0007669"/>
    <property type="project" value="InterPro"/>
</dbReference>
<evidence type="ECO:0000313" key="20">
    <source>
        <dbReference type="EMBL" id="ROH91220.1"/>
    </source>
</evidence>
<dbReference type="PANTHER" id="PTHR30231:SF41">
    <property type="entry name" value="DNA POLYMERASE III SUBUNIT EPSILON"/>
    <property type="match status" value="1"/>
</dbReference>
<feature type="binding site" evidence="16">
    <location>
        <position position="57"/>
    </location>
    <ligand>
        <name>substrate</name>
    </ligand>
</feature>
<gene>
    <name evidence="18" type="primary">dnaQ</name>
    <name evidence="20" type="ORF">ED208_09430</name>
</gene>
<keyword evidence="13 17" id="KW-0464">Manganese</keyword>
<evidence type="ECO:0000256" key="3">
    <source>
        <dbReference type="ARBA" id="ARBA00020352"/>
    </source>
</evidence>
<evidence type="ECO:0000256" key="1">
    <source>
        <dbReference type="ARBA" id="ARBA00001936"/>
    </source>
</evidence>